<accession>A0AA38IV19</accession>
<dbReference type="AlphaFoldDB" id="A0AA38IV19"/>
<comment type="caution">
    <text evidence="1">The sequence shown here is derived from an EMBL/GenBank/DDBJ whole genome shotgun (WGS) entry which is preliminary data.</text>
</comment>
<dbReference type="EMBL" id="JALNTZ010000002">
    <property type="protein sequence ID" value="KAJ3664258.1"/>
    <property type="molecule type" value="Genomic_DNA"/>
</dbReference>
<keyword evidence="2" id="KW-1185">Reference proteome</keyword>
<name>A0AA38IV19_9CUCU</name>
<evidence type="ECO:0000313" key="2">
    <source>
        <dbReference type="Proteomes" id="UP001168821"/>
    </source>
</evidence>
<sequence length="109" mass="12188">MPHDKQVGVRGRIVNSQSREVIANVLRFMKKEATKGAPVIPISNYKQRLIEATGISDRVYRQVVKDMELIEAGKLSTFTAPIRAPRPKFIIIDNGEHSGDVETEDSEVV</sequence>
<organism evidence="1 2">
    <name type="scientific">Zophobas morio</name>
    <dbReference type="NCBI Taxonomy" id="2755281"/>
    <lineage>
        <taxon>Eukaryota</taxon>
        <taxon>Metazoa</taxon>
        <taxon>Ecdysozoa</taxon>
        <taxon>Arthropoda</taxon>
        <taxon>Hexapoda</taxon>
        <taxon>Insecta</taxon>
        <taxon>Pterygota</taxon>
        <taxon>Neoptera</taxon>
        <taxon>Endopterygota</taxon>
        <taxon>Coleoptera</taxon>
        <taxon>Polyphaga</taxon>
        <taxon>Cucujiformia</taxon>
        <taxon>Tenebrionidae</taxon>
        <taxon>Zophobas</taxon>
    </lineage>
</organism>
<reference evidence="1" key="1">
    <citation type="journal article" date="2023" name="G3 (Bethesda)">
        <title>Whole genome assemblies of Zophobas morio and Tenebrio molitor.</title>
        <authorList>
            <person name="Kaur S."/>
            <person name="Stinson S.A."/>
            <person name="diCenzo G.C."/>
        </authorList>
    </citation>
    <scope>NUCLEOTIDE SEQUENCE</scope>
    <source>
        <strain evidence="1">QUZm001</strain>
    </source>
</reference>
<evidence type="ECO:0000313" key="1">
    <source>
        <dbReference type="EMBL" id="KAJ3664258.1"/>
    </source>
</evidence>
<gene>
    <name evidence="1" type="ORF">Zmor_008441</name>
</gene>
<dbReference type="Proteomes" id="UP001168821">
    <property type="component" value="Unassembled WGS sequence"/>
</dbReference>
<protein>
    <submittedName>
        <fullName evidence="1">Uncharacterized protein</fullName>
    </submittedName>
</protein>
<proteinExistence type="predicted"/>